<accession>A0A9X7TWH3</accession>
<dbReference type="EMBL" id="CP047409">
    <property type="protein sequence ID" value="QLL68212.1"/>
    <property type="molecule type" value="Genomic_DNA"/>
</dbReference>
<evidence type="ECO:0000313" key="1">
    <source>
        <dbReference type="EMBL" id="QLL68212.1"/>
    </source>
</evidence>
<dbReference type="Proteomes" id="UP000510788">
    <property type="component" value="Chromosome"/>
</dbReference>
<gene>
    <name evidence="1" type="ORF">GTO82_04870</name>
</gene>
<dbReference type="AlphaFoldDB" id="A0A9X7TWH3"/>
<evidence type="ECO:0000313" key="2">
    <source>
        <dbReference type="Proteomes" id="UP000510788"/>
    </source>
</evidence>
<sequence>MLKNSNLLSALLIKDCDYRLAEKWKTAIKENLYRRFKLTNPNIKAELLFEMTASEVISADIFYLKHKSKFDRKFILDLISKELTNLATYF</sequence>
<name>A0A9X7TWH3_LACJH</name>
<proteinExistence type="predicted"/>
<reference evidence="1 2" key="1">
    <citation type="submission" date="2020-01" db="EMBL/GenBank/DDBJ databases">
        <title>Complete and circular genome sequences of six lactobacillus isolates from horses.</title>
        <authorList>
            <person name="Hassan H.M."/>
        </authorList>
    </citation>
    <scope>NUCLEOTIDE SEQUENCE [LARGE SCALE GENOMIC DNA]</scope>
    <source>
        <strain evidence="1 2">3DG</strain>
    </source>
</reference>
<dbReference type="RefSeq" id="WP_180872729.1">
    <property type="nucleotide sequence ID" value="NZ_CP047409.1"/>
</dbReference>
<organism evidence="1 2">
    <name type="scientific">Lactobacillus johnsonii</name>
    <dbReference type="NCBI Taxonomy" id="33959"/>
    <lineage>
        <taxon>Bacteria</taxon>
        <taxon>Bacillati</taxon>
        <taxon>Bacillota</taxon>
        <taxon>Bacilli</taxon>
        <taxon>Lactobacillales</taxon>
        <taxon>Lactobacillaceae</taxon>
        <taxon>Lactobacillus</taxon>
    </lineage>
</organism>
<protein>
    <submittedName>
        <fullName evidence="1">Uncharacterized protein</fullName>
    </submittedName>
</protein>